<sequence length="96" mass="10159">MKNKILLAPALIASSMGLTACAENYAVEGGLAGAAAGAAVAAITDEDITTYALAGAAIGAVVGYVSDKNNRCDGYYYDGRYVDDDCRNDDRYRRYF</sequence>
<keyword evidence="4" id="KW-1185">Reference proteome</keyword>
<evidence type="ECO:0000256" key="1">
    <source>
        <dbReference type="SAM" id="SignalP"/>
    </source>
</evidence>
<dbReference type="AlphaFoldDB" id="A0A0G9MXS4"/>
<dbReference type="Pfam" id="PF13488">
    <property type="entry name" value="Gly-zipper_Omp"/>
    <property type="match status" value="1"/>
</dbReference>
<feature type="domain" description="Glycine zipper" evidence="2">
    <location>
        <begin position="29"/>
        <end position="65"/>
    </location>
</feature>
<name>A0A0G9MXS4_9SPHN</name>
<feature type="signal peptide" evidence="1">
    <location>
        <begin position="1"/>
        <end position="22"/>
    </location>
</feature>
<feature type="chain" id="PRO_5002580087" description="Glycine zipper domain-containing protein" evidence="1">
    <location>
        <begin position="23"/>
        <end position="96"/>
    </location>
</feature>
<dbReference type="RefSeq" id="WP_047002938.1">
    <property type="nucleotide sequence ID" value="NZ_LBHB01000001.1"/>
</dbReference>
<gene>
    <name evidence="3" type="ORF">AAW00_03675</name>
</gene>
<protein>
    <recommendedName>
        <fullName evidence="2">Glycine zipper domain-containing protein</fullName>
    </recommendedName>
</protein>
<comment type="caution">
    <text evidence="3">The sequence shown here is derived from an EMBL/GenBank/DDBJ whole genome shotgun (WGS) entry which is preliminary data.</text>
</comment>
<evidence type="ECO:0000259" key="2">
    <source>
        <dbReference type="Pfam" id="PF13488"/>
    </source>
</evidence>
<dbReference type="EMBL" id="LBHB01000001">
    <property type="protein sequence ID" value="KLE35536.1"/>
    <property type="molecule type" value="Genomic_DNA"/>
</dbReference>
<evidence type="ECO:0000313" key="4">
    <source>
        <dbReference type="Proteomes" id="UP000053464"/>
    </source>
</evidence>
<accession>A0A0G9MXS4</accession>
<reference evidence="3 4" key="1">
    <citation type="submission" date="2015-04" db="EMBL/GenBank/DDBJ databases">
        <title>The draft genome sequence of Erythrobacter luteus KA37.</title>
        <authorList>
            <person name="Zhuang L."/>
            <person name="Liu Y."/>
            <person name="Shao Z."/>
        </authorList>
    </citation>
    <scope>NUCLEOTIDE SEQUENCE [LARGE SCALE GENOMIC DNA]</scope>
    <source>
        <strain evidence="3 4">KA37</strain>
    </source>
</reference>
<dbReference type="Proteomes" id="UP000053464">
    <property type="component" value="Unassembled WGS sequence"/>
</dbReference>
<dbReference type="PROSITE" id="PS51257">
    <property type="entry name" value="PROKAR_LIPOPROTEIN"/>
    <property type="match status" value="1"/>
</dbReference>
<dbReference type="STRING" id="1581420.AAW00_03675"/>
<dbReference type="PATRIC" id="fig|1581420.6.peg.744"/>
<organism evidence="3 4">
    <name type="scientific">Aurantiacibacter luteus</name>
    <dbReference type="NCBI Taxonomy" id="1581420"/>
    <lineage>
        <taxon>Bacteria</taxon>
        <taxon>Pseudomonadati</taxon>
        <taxon>Pseudomonadota</taxon>
        <taxon>Alphaproteobacteria</taxon>
        <taxon>Sphingomonadales</taxon>
        <taxon>Erythrobacteraceae</taxon>
        <taxon>Aurantiacibacter</taxon>
    </lineage>
</organism>
<dbReference type="InterPro" id="IPR039567">
    <property type="entry name" value="Gly-zipper"/>
</dbReference>
<keyword evidence="1" id="KW-0732">Signal</keyword>
<proteinExistence type="predicted"/>
<evidence type="ECO:0000313" key="3">
    <source>
        <dbReference type="EMBL" id="KLE35536.1"/>
    </source>
</evidence>